<accession>A0A066V470</accession>
<evidence type="ECO:0000256" key="1">
    <source>
        <dbReference type="SAM" id="SignalP"/>
    </source>
</evidence>
<name>A0A066V470_TILAU</name>
<dbReference type="GeneID" id="25267588"/>
<dbReference type="HOGENOM" id="CLU_1653364_0_0_1"/>
<gene>
    <name evidence="2" type="ORF">K437DRAFT_53919</name>
</gene>
<dbReference type="AlphaFoldDB" id="A0A066V470"/>
<feature type="chain" id="PRO_5011977465" description="Secreted protein" evidence="1">
    <location>
        <begin position="16"/>
        <end position="160"/>
    </location>
</feature>
<proteinExistence type="predicted"/>
<comment type="caution">
    <text evidence="2">The sequence shown here is derived from an EMBL/GenBank/DDBJ whole genome shotgun (WGS) entry which is preliminary data.</text>
</comment>
<evidence type="ECO:0000313" key="2">
    <source>
        <dbReference type="EMBL" id="KDN36512.1"/>
    </source>
</evidence>
<evidence type="ECO:0008006" key="4">
    <source>
        <dbReference type="Google" id="ProtNLM"/>
    </source>
</evidence>
<dbReference type="InParanoid" id="A0A066V470"/>
<evidence type="ECO:0000313" key="3">
    <source>
        <dbReference type="Proteomes" id="UP000027361"/>
    </source>
</evidence>
<reference evidence="2 3" key="1">
    <citation type="submission" date="2014-05" db="EMBL/GenBank/DDBJ databases">
        <title>Draft genome sequence of a rare smut relative, Tilletiaria anomala UBC 951.</title>
        <authorList>
            <consortium name="DOE Joint Genome Institute"/>
            <person name="Toome M."/>
            <person name="Kuo A."/>
            <person name="Henrissat B."/>
            <person name="Lipzen A."/>
            <person name="Tritt A."/>
            <person name="Yoshinaga Y."/>
            <person name="Zane M."/>
            <person name="Barry K."/>
            <person name="Grigoriev I.V."/>
            <person name="Spatafora J.W."/>
            <person name="Aimea M.C."/>
        </authorList>
    </citation>
    <scope>NUCLEOTIDE SEQUENCE [LARGE SCALE GENOMIC DNA]</scope>
    <source>
        <strain evidence="2 3">UBC 951</strain>
    </source>
</reference>
<organism evidence="2 3">
    <name type="scientific">Tilletiaria anomala (strain ATCC 24038 / CBS 436.72 / UBC 951)</name>
    <dbReference type="NCBI Taxonomy" id="1037660"/>
    <lineage>
        <taxon>Eukaryota</taxon>
        <taxon>Fungi</taxon>
        <taxon>Dikarya</taxon>
        <taxon>Basidiomycota</taxon>
        <taxon>Ustilaginomycotina</taxon>
        <taxon>Exobasidiomycetes</taxon>
        <taxon>Georgefischeriales</taxon>
        <taxon>Tilletiariaceae</taxon>
        <taxon>Tilletiaria</taxon>
    </lineage>
</organism>
<dbReference type="Proteomes" id="UP000027361">
    <property type="component" value="Unassembled WGS sequence"/>
</dbReference>
<sequence length="160" mass="17188">MVGYLFLCLCWICLSSPRLVHPPVANTCILLVSAVAYTTTRGHRIYDACLFALLCLTQGSSPRGHTVLLRHGLDQTVLAIGLLDEPLRSAIGVHSSNESSPADSTHVLPSHTSRACHVLCSRVVNERLANVTSPSEYKMASLCQCGRAQLGRGATDGWSS</sequence>
<dbReference type="RefSeq" id="XP_013240076.1">
    <property type="nucleotide sequence ID" value="XM_013384622.1"/>
</dbReference>
<keyword evidence="1" id="KW-0732">Signal</keyword>
<protein>
    <recommendedName>
        <fullName evidence="4">Secreted protein</fullName>
    </recommendedName>
</protein>
<feature type="signal peptide" evidence="1">
    <location>
        <begin position="1"/>
        <end position="15"/>
    </location>
</feature>
<dbReference type="EMBL" id="JMSN01000166">
    <property type="protein sequence ID" value="KDN36512.1"/>
    <property type="molecule type" value="Genomic_DNA"/>
</dbReference>
<keyword evidence="3" id="KW-1185">Reference proteome</keyword>